<sequence>MEQRQNDIFNLQPESHIIKSEEYETGEIVMEEGENEQSVMELKGDQKQVILMVERENQEIQKENESMMEVDGGEGGGGGQQQLEIKMEVEDIKYPVVVVGEVKEEVIKEGEEKVDAPVDVNVINKSKEELKKMHQVTLTQTPHGPSAPDSLGTCYCCSSSSSVPDQDAAKKPSGVQQGTKGSKFIRMKELHKLLFYLVYGYQGQEGLDQEETWASVKMCEPEATQGIQCDSHHPTIYCSELSWRMFIPPLPKHMNRETGWVLVCDVLLRLPLCVFVELVNIPHVPTEVDHLLQHPIKRNLLVKDLPPRLRQGLLEGRRYVSQITDLINRLCYVGVLQYGHRIKVDKEWAFIFVNRQGSLLDTTSSRPGYHMTPDDQIYPRYEYYFSCLEEVVRYWDDMQAICKNTILGARSCRQGNITIKKMEQEPRLMETLTSRNTSEAPDRDRGLIPGDGRGAAGLHSTMFAHMKRNWLPTITTTTTTTKITTPSQSTTCSAPSQHNLLPTTTTSITTTTPSNLEKTEDTEMVIDQPSSLKRKRSHSPESEVPLSTTQGDQNNQPTTSSQPEEKKKKKLTRKNSYDEKDKEALSKMKTLRVHWSSTEDSFLLLCKVACCFLYPNQQCQVPSTLLRDLLHEKYPEGRDKTSRACVRRVRYMMQNSVTRERVSIFLAEVKQDSSCVAQFKLPENPSGKRKTVDVCKVFRSLMHQLVEKFASSEKQQQESQKRRVVDLPDTMEEFEERFTLIEPPSSIHGELEWPVVMSEQDQLCFDAHKVICEALTAEYLKSTDIDHIKLSLEQIPHQVVKNTVSLMKKNRMVCDKKYQQRSHTWLPFSLSRYRLSEFYIKKTGLNLSAQTNAGDSKLLSQLLENQEDELMPMEVRVEDGDFDSFLTFVEFMAAGKLTIDIEIPEQVLTIRGQDGGIDTPDLQEGKDTQMDEGESVKGKKRQTDRKSQLSSSRLGNLMNTNQVVSNATDRAKILSARGFVDINPFKVTCRQKSQPPPPPPPPPQQQDQSVNRSEHKTTPHQHQVNASSESSTTSTHQHQIVDRSESQTTPQEHQTVNRSESQTTPQEHLIVNRSESQTTPQEHQIVNCNQNRCSPKQRVMSRGDNSLRNTPSLPVTKMRLPSMRNRDLTLASCKSIVEVLEEWSLEGKSQDMRDTARDIYHYISSLREKGASITQLKEKFRDGTYSVKSVVNALVDARVLVKVALIDSHWVATQYTKQWFDTKETVRKDNKSAASSKKIDRSGSKKSSSSRSKSRPKGEPNKAAEAAAGRKKAG</sequence>
<feature type="compositionally biased region" description="Polar residues" evidence="1">
    <location>
        <begin position="948"/>
        <end position="961"/>
    </location>
</feature>
<dbReference type="GO" id="GO:0003677">
    <property type="term" value="F:DNA binding"/>
    <property type="evidence" value="ECO:0007669"/>
    <property type="project" value="InterPro"/>
</dbReference>
<feature type="compositionally biased region" description="Polar residues" evidence="1">
    <location>
        <begin position="1046"/>
        <end position="1066"/>
    </location>
</feature>
<organism evidence="2 3">
    <name type="scientific">Petrolisthes cinctipes</name>
    <name type="common">Flat porcelain crab</name>
    <dbReference type="NCBI Taxonomy" id="88211"/>
    <lineage>
        <taxon>Eukaryota</taxon>
        <taxon>Metazoa</taxon>
        <taxon>Ecdysozoa</taxon>
        <taxon>Arthropoda</taxon>
        <taxon>Crustacea</taxon>
        <taxon>Multicrustacea</taxon>
        <taxon>Malacostraca</taxon>
        <taxon>Eumalacostraca</taxon>
        <taxon>Eucarida</taxon>
        <taxon>Decapoda</taxon>
        <taxon>Pleocyemata</taxon>
        <taxon>Anomura</taxon>
        <taxon>Galatheoidea</taxon>
        <taxon>Porcellanidae</taxon>
        <taxon>Petrolisthes</taxon>
    </lineage>
</organism>
<evidence type="ECO:0000256" key="1">
    <source>
        <dbReference type="SAM" id="MobiDB-lite"/>
    </source>
</evidence>
<comment type="caution">
    <text evidence="2">The sequence shown here is derived from an EMBL/GenBank/DDBJ whole genome shotgun (WGS) entry which is preliminary data.</text>
</comment>
<feature type="compositionally biased region" description="Low complexity" evidence="1">
    <location>
        <begin position="502"/>
        <end position="514"/>
    </location>
</feature>
<evidence type="ECO:0000313" key="2">
    <source>
        <dbReference type="EMBL" id="KAK3865084.1"/>
    </source>
</evidence>
<gene>
    <name evidence="2" type="ORF">Pcinc_029274</name>
</gene>
<accession>A0AAE1F170</accession>
<dbReference type="GO" id="GO:0000127">
    <property type="term" value="C:transcription factor TFIIIC complex"/>
    <property type="evidence" value="ECO:0007669"/>
    <property type="project" value="InterPro"/>
</dbReference>
<proteinExistence type="predicted"/>
<keyword evidence="3" id="KW-1185">Reference proteome</keyword>
<feature type="region of interest" description="Disordered" evidence="1">
    <location>
        <begin position="1226"/>
        <end position="1274"/>
    </location>
</feature>
<dbReference type="InterPro" id="IPR044210">
    <property type="entry name" value="Tfc3-like"/>
</dbReference>
<dbReference type="Proteomes" id="UP001286313">
    <property type="component" value="Unassembled WGS sequence"/>
</dbReference>
<dbReference type="GO" id="GO:0006384">
    <property type="term" value="P:transcription initiation at RNA polymerase III promoter"/>
    <property type="evidence" value="ECO:0007669"/>
    <property type="project" value="InterPro"/>
</dbReference>
<feature type="compositionally biased region" description="Polar residues" evidence="1">
    <location>
        <begin position="492"/>
        <end position="501"/>
    </location>
</feature>
<evidence type="ECO:0000313" key="3">
    <source>
        <dbReference type="Proteomes" id="UP001286313"/>
    </source>
</evidence>
<feature type="compositionally biased region" description="Polar residues" evidence="1">
    <location>
        <begin position="1073"/>
        <end position="1094"/>
    </location>
</feature>
<feature type="compositionally biased region" description="Polar residues" evidence="1">
    <location>
        <begin position="545"/>
        <end position="562"/>
    </location>
</feature>
<feature type="region of interest" description="Disordered" evidence="1">
    <location>
        <begin position="988"/>
        <end position="1115"/>
    </location>
</feature>
<dbReference type="GO" id="GO:0042791">
    <property type="term" value="P:5S class rRNA transcription by RNA polymerase III"/>
    <property type="evidence" value="ECO:0007669"/>
    <property type="project" value="TreeGrafter"/>
</dbReference>
<feature type="compositionally biased region" description="Basic and acidic residues" evidence="1">
    <location>
        <begin position="923"/>
        <end position="937"/>
    </location>
</feature>
<feature type="region of interest" description="Disordered" evidence="1">
    <location>
        <begin position="912"/>
        <end position="961"/>
    </location>
</feature>
<protein>
    <submittedName>
        <fullName evidence="2">Uncharacterized protein</fullName>
    </submittedName>
</protein>
<name>A0AAE1F170_PETCI</name>
<feature type="compositionally biased region" description="Low complexity" evidence="1">
    <location>
        <begin position="478"/>
        <end position="491"/>
    </location>
</feature>
<dbReference type="AlphaFoldDB" id="A0AAE1F170"/>
<dbReference type="EMBL" id="JAWQEG010003663">
    <property type="protein sequence ID" value="KAK3865084.1"/>
    <property type="molecule type" value="Genomic_DNA"/>
</dbReference>
<dbReference type="PANTHER" id="PTHR15180:SF1">
    <property type="entry name" value="GENERAL TRANSCRIPTION FACTOR 3C POLYPEPTIDE 1"/>
    <property type="match status" value="1"/>
</dbReference>
<dbReference type="PANTHER" id="PTHR15180">
    <property type="entry name" value="GENERAL TRANSCRIPTION FACTOR 3C POLYPEPTIDE 1"/>
    <property type="match status" value="1"/>
</dbReference>
<feature type="compositionally biased region" description="Basic and acidic residues" evidence="1">
    <location>
        <begin position="1226"/>
        <end position="1243"/>
    </location>
</feature>
<feature type="compositionally biased region" description="Polar residues" evidence="1">
    <location>
        <begin position="1103"/>
        <end position="1113"/>
    </location>
</feature>
<feature type="compositionally biased region" description="Pro residues" evidence="1">
    <location>
        <begin position="994"/>
        <end position="1004"/>
    </location>
</feature>
<reference evidence="2" key="1">
    <citation type="submission" date="2023-10" db="EMBL/GenBank/DDBJ databases">
        <title>Genome assemblies of two species of porcelain crab, Petrolisthes cinctipes and Petrolisthes manimaculis (Anomura: Porcellanidae).</title>
        <authorList>
            <person name="Angst P."/>
        </authorList>
    </citation>
    <scope>NUCLEOTIDE SEQUENCE</scope>
    <source>
        <strain evidence="2">PB745_01</strain>
        <tissue evidence="2">Gill</tissue>
    </source>
</reference>
<feature type="region of interest" description="Disordered" evidence="1">
    <location>
        <begin position="478"/>
        <end position="582"/>
    </location>
</feature>